<evidence type="ECO:0000313" key="12">
    <source>
        <dbReference type="EMBL" id="CAD6191781.1"/>
    </source>
</evidence>
<feature type="region of interest" description="Disordered" evidence="10">
    <location>
        <begin position="386"/>
        <end position="418"/>
    </location>
</feature>
<keyword evidence="6 11" id="KW-1133">Transmembrane helix</keyword>
<keyword evidence="4 11" id="KW-0812">Transmembrane</keyword>
<evidence type="ECO:0000313" key="13">
    <source>
        <dbReference type="Proteomes" id="UP000835052"/>
    </source>
</evidence>
<dbReference type="InterPro" id="IPR005282">
    <property type="entry name" value="LC_transporter"/>
</dbReference>
<proteinExistence type="inferred from homology"/>
<dbReference type="GO" id="GO:0012505">
    <property type="term" value="C:endomembrane system"/>
    <property type="evidence" value="ECO:0007669"/>
    <property type="project" value="UniProtKB-SubCell"/>
</dbReference>
<keyword evidence="3" id="KW-0813">Transport</keyword>
<dbReference type="OrthoDB" id="75720at2759"/>
<feature type="transmembrane region" description="Helical" evidence="11">
    <location>
        <begin position="12"/>
        <end position="33"/>
    </location>
</feature>
<evidence type="ECO:0000256" key="3">
    <source>
        <dbReference type="ARBA" id="ARBA00022448"/>
    </source>
</evidence>
<evidence type="ECO:0000256" key="5">
    <source>
        <dbReference type="ARBA" id="ARBA00022737"/>
    </source>
</evidence>
<dbReference type="GO" id="GO:0005765">
    <property type="term" value="C:lysosomal membrane"/>
    <property type="evidence" value="ECO:0007669"/>
    <property type="project" value="TreeGrafter"/>
</dbReference>
<keyword evidence="5" id="KW-0677">Repeat</keyword>
<evidence type="ECO:0000256" key="2">
    <source>
        <dbReference type="ARBA" id="ARBA00006855"/>
    </source>
</evidence>
<name>A0A8S1HAY2_9PELO</name>
<dbReference type="EMBL" id="CAJGYM010000023">
    <property type="protein sequence ID" value="CAD6191781.1"/>
    <property type="molecule type" value="Genomic_DNA"/>
</dbReference>
<evidence type="ECO:0000256" key="9">
    <source>
        <dbReference type="ARBA" id="ARBA00048473"/>
    </source>
</evidence>
<keyword evidence="7 11" id="KW-0472">Membrane</keyword>
<dbReference type="Pfam" id="PF04193">
    <property type="entry name" value="PQ-loop"/>
    <property type="match status" value="2"/>
</dbReference>
<evidence type="ECO:0000256" key="6">
    <source>
        <dbReference type="ARBA" id="ARBA00022989"/>
    </source>
</evidence>
<dbReference type="FunFam" id="1.20.1280.290:FF:000023">
    <property type="entry name" value="Cystinosin homolog"/>
    <property type="match status" value="1"/>
</dbReference>
<dbReference type="Gene3D" id="1.20.1280.290">
    <property type="match status" value="1"/>
</dbReference>
<keyword evidence="8" id="KW-0325">Glycoprotein</keyword>
<dbReference type="AlphaFoldDB" id="A0A8S1HAY2"/>
<evidence type="ECO:0000256" key="11">
    <source>
        <dbReference type="SAM" id="Phobius"/>
    </source>
</evidence>
<dbReference type="SMART" id="SM00679">
    <property type="entry name" value="CTNS"/>
    <property type="match status" value="2"/>
</dbReference>
<evidence type="ECO:0000256" key="4">
    <source>
        <dbReference type="ARBA" id="ARBA00022692"/>
    </source>
</evidence>
<dbReference type="Proteomes" id="UP000835052">
    <property type="component" value="Unassembled WGS sequence"/>
</dbReference>
<feature type="transmembrane region" description="Helical" evidence="11">
    <location>
        <begin position="221"/>
        <end position="245"/>
    </location>
</feature>
<comment type="similarity">
    <text evidence="2">Belongs to the cystinosin family.</text>
</comment>
<evidence type="ECO:0000256" key="1">
    <source>
        <dbReference type="ARBA" id="ARBA00004127"/>
    </source>
</evidence>
<accession>A0A8S1HAY2</accession>
<feature type="transmembrane region" description="Helical" evidence="11">
    <location>
        <begin position="148"/>
        <end position="169"/>
    </location>
</feature>
<comment type="caution">
    <text evidence="12">The sequence shown here is derived from an EMBL/GenBank/DDBJ whole genome shotgun (WGS) entry which is preliminary data.</text>
</comment>
<organism evidence="12 13">
    <name type="scientific">Caenorhabditis auriculariae</name>
    <dbReference type="NCBI Taxonomy" id="2777116"/>
    <lineage>
        <taxon>Eukaryota</taxon>
        <taxon>Metazoa</taxon>
        <taxon>Ecdysozoa</taxon>
        <taxon>Nematoda</taxon>
        <taxon>Chromadorea</taxon>
        <taxon>Rhabditida</taxon>
        <taxon>Rhabditina</taxon>
        <taxon>Rhabditomorpha</taxon>
        <taxon>Rhabditoidea</taxon>
        <taxon>Rhabditidae</taxon>
        <taxon>Peloderinae</taxon>
        <taxon>Caenorhabditis</taxon>
    </lineage>
</organism>
<dbReference type="NCBIfam" id="TIGR00951">
    <property type="entry name" value="2A43"/>
    <property type="match status" value="1"/>
</dbReference>
<comment type="subcellular location">
    <subcellularLocation>
        <location evidence="1">Endomembrane system</location>
        <topology evidence="1">Multi-pass membrane protein</topology>
    </subcellularLocation>
</comment>
<evidence type="ECO:0000256" key="8">
    <source>
        <dbReference type="ARBA" id="ARBA00023180"/>
    </source>
</evidence>
<gene>
    <name evidence="12" type="ORF">CAUJ_LOCUS7700</name>
</gene>
<evidence type="ECO:0008006" key="14">
    <source>
        <dbReference type="Google" id="ProtNLM"/>
    </source>
</evidence>
<dbReference type="InterPro" id="IPR006603">
    <property type="entry name" value="PQ-loop_rpt"/>
</dbReference>
<comment type="catalytic activity">
    <reaction evidence="9">
        <text>L-cystine(out) + H(+)(out) = L-cystine(in) + H(+)(in)</text>
        <dbReference type="Rhea" id="RHEA:66172"/>
        <dbReference type="ChEBI" id="CHEBI:15378"/>
        <dbReference type="ChEBI" id="CHEBI:35491"/>
    </reaction>
    <physiologicalReaction direction="left-to-right" evidence="9">
        <dbReference type="Rhea" id="RHEA:66173"/>
    </physiologicalReaction>
</comment>
<dbReference type="PANTHER" id="PTHR13131">
    <property type="entry name" value="CYSTINOSIN"/>
    <property type="match status" value="1"/>
</dbReference>
<evidence type="ECO:0000256" key="7">
    <source>
        <dbReference type="ARBA" id="ARBA00023136"/>
    </source>
</evidence>
<keyword evidence="13" id="KW-1185">Reference proteome</keyword>
<sequence length="418" mass="46374">MFLPRRERVCKRVAFGITIMLLVVLIFLLGSIYSTSGTRNKLLTDRDDVTVLLGEQSNVTFFVANATSEKIALYLSSSPALDFPPVLELVDGKAVLPLFGKSLSSGIIVEVLNCTTSLQNSTCPLDLTEAFVRVTVIRSKFVDLLVDLVGWAYFFAWSISFYPQMYLNYRRKSVIGLNFDFLTLNVIGFAAYACFNLLMYFNSHVKSIYHAEHPHSPPPVLANDVVFAVHAFFACVATALQCLFYEKDNQKISTPCVFFGLGLILFGAGSGAVTILHLISILAFVSSLSYIKMAVTMSKYFPQAYYNFIRKSTVGWSIGNVLLDLTGGTLDIFQMVLQAVNAGDWSAFYTNPVKFGLGLVSIVFDLVFILQHYVLYPDSEVPRSEYDGVENPVAPQSEPVPQDELSTHSPILPSRNDL</sequence>
<dbReference type="GO" id="GO:0015184">
    <property type="term" value="F:L-cystine transmembrane transporter activity"/>
    <property type="evidence" value="ECO:0007669"/>
    <property type="project" value="TreeGrafter"/>
</dbReference>
<protein>
    <recommendedName>
        <fullName evidence="14">Cystinosin</fullName>
    </recommendedName>
</protein>
<evidence type="ECO:0000256" key="10">
    <source>
        <dbReference type="SAM" id="MobiDB-lite"/>
    </source>
</evidence>
<reference evidence="12" key="1">
    <citation type="submission" date="2020-10" db="EMBL/GenBank/DDBJ databases">
        <authorList>
            <person name="Kikuchi T."/>
        </authorList>
    </citation>
    <scope>NUCLEOTIDE SEQUENCE</scope>
    <source>
        <strain evidence="12">NKZ352</strain>
    </source>
</reference>
<feature type="transmembrane region" description="Helical" evidence="11">
    <location>
        <begin position="257"/>
        <end position="285"/>
    </location>
</feature>
<dbReference type="PANTHER" id="PTHR13131:SF5">
    <property type="entry name" value="CYSTINOSIN"/>
    <property type="match status" value="1"/>
</dbReference>
<feature type="transmembrane region" description="Helical" evidence="11">
    <location>
        <begin position="181"/>
        <end position="201"/>
    </location>
</feature>